<gene>
    <name evidence="1" type="primary">gp_23196</name>
</gene>
<dbReference type="EMBL" id="MZ130487">
    <property type="protein sequence ID" value="QWM90263.1"/>
    <property type="molecule type" value="Genomic_DNA"/>
</dbReference>
<dbReference type="GeneID" id="75690831"/>
<dbReference type="KEGG" id="vg:75690831"/>
<keyword evidence="2" id="KW-1185">Reference proteome</keyword>
<evidence type="ECO:0000313" key="1">
    <source>
        <dbReference type="EMBL" id="QWM90263.1"/>
    </source>
</evidence>
<dbReference type="Proteomes" id="UP000827441">
    <property type="component" value="Segment"/>
</dbReference>
<sequence>MEVDNPFKEIDEAKDVFKETSNVKEELATLAITSDKYKPITINGITVPSLVRMDSLDDPYICKDIRTINDLHKDEIDWLNTNINFILDTNGDFIPVTSGNQFVFYQTLLKIQYYIYVHNVPIEFFDGNNENARYYKIWNIGYLIDNENIDLAYTPEFRVTIDFNMAAEVESRDHAVKMFSRYTYGLIKDHIKIIEYKVPKGSPIAKAKCSARLMFSSLEAVKEWLENEVMTSTESPSDNHILSFFPKLNPLYLNSRVKTTDTFSFYANPKAWIAQNDSGNTYKAKVNMLLFPEFIGELNIITYISAAKTIEVEMEHLSNRIKALCDKYIYKKA</sequence>
<protein>
    <submittedName>
        <fullName evidence="1">Uncharacterized protein</fullName>
    </submittedName>
</protein>
<name>A0AAE7RZT5_9CAUD</name>
<dbReference type="RefSeq" id="YP_010359835.1">
    <property type="nucleotide sequence ID" value="NC_062777.1"/>
</dbReference>
<organism evidence="1 2">
    <name type="scientific">uncultured phage cr25_1</name>
    <dbReference type="NCBI Taxonomy" id="2986395"/>
    <lineage>
        <taxon>Viruses</taxon>
        <taxon>Duplodnaviria</taxon>
        <taxon>Heunggongvirae</taxon>
        <taxon>Uroviricota</taxon>
        <taxon>Caudoviricetes</taxon>
        <taxon>Crassvirales</taxon>
        <taxon>Crevaviridae</taxon>
        <taxon>Coarsevirinae</taxon>
        <taxon>Junduvirus</taxon>
        <taxon>Junduvirus copri</taxon>
    </lineage>
</organism>
<accession>A0AAE7RZT5</accession>
<evidence type="ECO:0000313" key="2">
    <source>
        <dbReference type="Proteomes" id="UP000827441"/>
    </source>
</evidence>
<proteinExistence type="predicted"/>
<reference evidence="1 2" key="1">
    <citation type="submission" date="2021-04" db="EMBL/GenBank/DDBJ databases">
        <authorList>
            <person name="Shkoporov A.N."/>
            <person name="Stockdale S.R."/>
            <person name="Guerin E."/>
            <person name="Ross R.P."/>
            <person name="Hill C."/>
        </authorList>
    </citation>
    <scope>NUCLEOTIDE SEQUENCE [LARGE SCALE GENOMIC DNA]</scope>
    <source>
        <strain evidence="2">cr25_1</strain>
    </source>
</reference>